<organism evidence="1 2">
    <name type="scientific">Candidatus Gottesmanbacteria bacterium RIFCSPHIGHO2_01_FULL_42_12</name>
    <dbReference type="NCBI Taxonomy" id="1798377"/>
    <lineage>
        <taxon>Bacteria</taxon>
        <taxon>Candidatus Gottesmaniibacteriota</taxon>
    </lineage>
</organism>
<protein>
    <recommendedName>
        <fullName evidence="3">DUF3850 domain-containing protein</fullName>
    </recommendedName>
</protein>
<comment type="caution">
    <text evidence="1">The sequence shown here is derived from an EMBL/GenBank/DDBJ whole genome shotgun (WGS) entry which is preliminary data.</text>
</comment>
<accession>A0A1F5Z3R1</accession>
<gene>
    <name evidence="1" type="ORF">A2872_01090</name>
</gene>
<name>A0A1F5Z3R1_9BACT</name>
<sequence>MFRVPKKTSVNKAPDPFRSDQVQSFASELVKFIKDHKKWKTYRFADEKYKKFKVGQIIGIKEYG</sequence>
<reference evidence="1 2" key="1">
    <citation type="journal article" date="2016" name="Nat. Commun.">
        <title>Thousands of microbial genomes shed light on interconnected biogeochemical processes in an aquifer system.</title>
        <authorList>
            <person name="Anantharaman K."/>
            <person name="Brown C.T."/>
            <person name="Hug L.A."/>
            <person name="Sharon I."/>
            <person name="Castelle C.J."/>
            <person name="Probst A.J."/>
            <person name="Thomas B.C."/>
            <person name="Singh A."/>
            <person name="Wilkins M.J."/>
            <person name="Karaoz U."/>
            <person name="Brodie E.L."/>
            <person name="Williams K.H."/>
            <person name="Hubbard S.S."/>
            <person name="Banfield J.F."/>
        </authorList>
    </citation>
    <scope>NUCLEOTIDE SEQUENCE [LARGE SCALE GENOMIC DNA]</scope>
</reference>
<proteinExistence type="predicted"/>
<evidence type="ECO:0000313" key="1">
    <source>
        <dbReference type="EMBL" id="OGG06807.1"/>
    </source>
</evidence>
<dbReference type="EMBL" id="MFJG01000021">
    <property type="protein sequence ID" value="OGG06807.1"/>
    <property type="molecule type" value="Genomic_DNA"/>
</dbReference>
<dbReference type="Proteomes" id="UP000178681">
    <property type="component" value="Unassembled WGS sequence"/>
</dbReference>
<evidence type="ECO:0000313" key="2">
    <source>
        <dbReference type="Proteomes" id="UP000178681"/>
    </source>
</evidence>
<evidence type="ECO:0008006" key="3">
    <source>
        <dbReference type="Google" id="ProtNLM"/>
    </source>
</evidence>
<dbReference type="STRING" id="1798377.A2872_01090"/>
<dbReference type="AlphaFoldDB" id="A0A1F5Z3R1"/>